<dbReference type="AlphaFoldDB" id="M0HMY2"/>
<organism evidence="4 5">
    <name type="scientific">Haloferax elongans ATCC BAA-1513</name>
    <dbReference type="NCBI Taxonomy" id="1230453"/>
    <lineage>
        <taxon>Archaea</taxon>
        <taxon>Methanobacteriati</taxon>
        <taxon>Methanobacteriota</taxon>
        <taxon>Stenosarchaea group</taxon>
        <taxon>Halobacteria</taxon>
        <taxon>Halobacteriales</taxon>
        <taxon>Haloferacaceae</taxon>
        <taxon>Haloferax</taxon>
    </lineage>
</organism>
<dbReference type="InterPro" id="IPR000086">
    <property type="entry name" value="NUDIX_hydrolase_dom"/>
</dbReference>
<dbReference type="PRINTS" id="PR00502">
    <property type="entry name" value="NUDIXFAMILY"/>
</dbReference>
<dbReference type="InterPro" id="IPR020476">
    <property type="entry name" value="Nudix_hydrolase"/>
</dbReference>
<dbReference type="PROSITE" id="PS00893">
    <property type="entry name" value="NUDIX_BOX"/>
    <property type="match status" value="1"/>
</dbReference>
<dbReference type="InterPro" id="IPR015797">
    <property type="entry name" value="NUDIX_hydrolase-like_dom_sf"/>
</dbReference>
<keyword evidence="2 4" id="KW-0378">Hydrolase</keyword>
<comment type="cofactor">
    <cofactor evidence="1">
        <name>Mg(2+)</name>
        <dbReference type="ChEBI" id="CHEBI:18420"/>
    </cofactor>
</comment>
<dbReference type="Proteomes" id="UP000011612">
    <property type="component" value="Unassembled WGS sequence"/>
</dbReference>
<proteinExistence type="predicted"/>
<comment type="caution">
    <text evidence="4">The sequence shown here is derived from an EMBL/GenBank/DDBJ whole genome shotgun (WGS) entry which is preliminary data.</text>
</comment>
<dbReference type="STRING" id="1230453.C453_09018"/>
<dbReference type="PROSITE" id="PS51462">
    <property type="entry name" value="NUDIX"/>
    <property type="match status" value="1"/>
</dbReference>
<dbReference type="Gene3D" id="3.90.79.10">
    <property type="entry name" value="Nucleoside Triphosphate Pyrophosphohydrolase"/>
    <property type="match status" value="1"/>
</dbReference>
<dbReference type="CDD" id="cd02883">
    <property type="entry name" value="NUDIX_Hydrolase"/>
    <property type="match status" value="1"/>
</dbReference>
<dbReference type="EMBL" id="AOLK01000015">
    <property type="protein sequence ID" value="ELZ85945.1"/>
    <property type="molecule type" value="Genomic_DNA"/>
</dbReference>
<feature type="domain" description="Nudix hydrolase" evidence="3">
    <location>
        <begin position="49"/>
        <end position="181"/>
    </location>
</feature>
<dbReference type="PATRIC" id="fig|1230453.4.peg.1765"/>
<evidence type="ECO:0000256" key="1">
    <source>
        <dbReference type="ARBA" id="ARBA00001946"/>
    </source>
</evidence>
<keyword evidence="5" id="KW-1185">Reference proteome</keyword>
<evidence type="ECO:0000259" key="3">
    <source>
        <dbReference type="PROSITE" id="PS51462"/>
    </source>
</evidence>
<dbReference type="OrthoDB" id="346422at2157"/>
<dbReference type="PANTHER" id="PTHR43046">
    <property type="entry name" value="GDP-MANNOSE MANNOSYL HYDROLASE"/>
    <property type="match status" value="1"/>
</dbReference>
<dbReference type="Pfam" id="PF00293">
    <property type="entry name" value="NUDIX"/>
    <property type="match status" value="1"/>
</dbReference>
<reference evidence="4 5" key="1">
    <citation type="journal article" date="2014" name="PLoS Genet.">
        <title>Phylogenetically driven sequencing of extremely halophilic archaea reveals strategies for static and dynamic osmo-response.</title>
        <authorList>
            <person name="Becker E.A."/>
            <person name="Seitzer P.M."/>
            <person name="Tritt A."/>
            <person name="Larsen D."/>
            <person name="Krusor M."/>
            <person name="Yao A.I."/>
            <person name="Wu D."/>
            <person name="Madern D."/>
            <person name="Eisen J.A."/>
            <person name="Darling A.E."/>
            <person name="Facciotti M.T."/>
        </authorList>
    </citation>
    <scope>NUCLEOTIDE SEQUENCE [LARGE SCALE GENOMIC DNA]</scope>
    <source>
        <strain evidence="4 5">ATCC BAA-1513</strain>
    </source>
</reference>
<gene>
    <name evidence="4" type="ORF">C453_09018</name>
</gene>
<dbReference type="GO" id="GO:0016787">
    <property type="term" value="F:hydrolase activity"/>
    <property type="evidence" value="ECO:0007669"/>
    <property type="project" value="UniProtKB-KW"/>
</dbReference>
<sequence length="181" mass="19875">MSLTTQTIQAVEALRNKLRREYGAFEVVEKTWTHSPSQYETVLERAENGGLGGAGVWLTNDAGEVLLVRNEGDDGWCDPGGKVEPGESYEVAARRETREEAGVECELTGVREVHVIENRCSEADHPSVFEAIVIFDGVYTGGDPRARPGEIAEVGWFERSPSSVLYDEVATRPYPASKSDV</sequence>
<dbReference type="RefSeq" id="WP_008323968.1">
    <property type="nucleotide sequence ID" value="NZ_AOLK01000015.1"/>
</dbReference>
<name>M0HMY2_HALEO</name>
<accession>M0HMY2</accession>
<evidence type="ECO:0000313" key="4">
    <source>
        <dbReference type="EMBL" id="ELZ85945.1"/>
    </source>
</evidence>
<evidence type="ECO:0000313" key="5">
    <source>
        <dbReference type="Proteomes" id="UP000011612"/>
    </source>
</evidence>
<dbReference type="InterPro" id="IPR020084">
    <property type="entry name" value="NUDIX_hydrolase_CS"/>
</dbReference>
<evidence type="ECO:0000256" key="2">
    <source>
        <dbReference type="ARBA" id="ARBA00022801"/>
    </source>
</evidence>
<dbReference type="PANTHER" id="PTHR43046:SF14">
    <property type="entry name" value="MUTT_NUDIX FAMILY PROTEIN"/>
    <property type="match status" value="1"/>
</dbReference>
<dbReference type="SUPFAM" id="SSF55811">
    <property type="entry name" value="Nudix"/>
    <property type="match status" value="1"/>
</dbReference>
<protein>
    <submittedName>
        <fullName evidence="4">NUDIX hydrolase</fullName>
    </submittedName>
</protein>